<keyword evidence="2 5" id="KW-0819">tRNA processing</keyword>
<dbReference type="InterPro" id="IPR036511">
    <property type="entry name" value="TGT-like_sf"/>
</dbReference>
<proteinExistence type="inferred from homology"/>
<feature type="binding site" evidence="5">
    <location>
        <position position="333"/>
    </location>
    <ligand>
        <name>Zn(2+)</name>
        <dbReference type="ChEBI" id="CHEBI:29105"/>
    </ligand>
</feature>
<keyword evidence="1 5" id="KW-0963">Cytoplasm</keyword>
<evidence type="ECO:0000256" key="1">
    <source>
        <dbReference type="ARBA" id="ARBA00022490"/>
    </source>
</evidence>
<comment type="cofactor">
    <cofactor evidence="5">
        <name>Zn(2+)</name>
        <dbReference type="ChEBI" id="CHEBI:29105"/>
    </cofactor>
    <text evidence="5">Binds 1 zinc ion per subunit.</text>
</comment>
<accession>A0A564ZDC4</accession>
<dbReference type="HAMAP" id="MF_03043">
    <property type="entry name" value="QTRT2"/>
    <property type="match status" value="1"/>
</dbReference>
<evidence type="ECO:0000256" key="3">
    <source>
        <dbReference type="ARBA" id="ARBA00022723"/>
    </source>
</evidence>
<keyword evidence="8" id="KW-1185">Reference proteome</keyword>
<reference evidence="7 8" key="1">
    <citation type="submission" date="2019-07" db="EMBL/GenBank/DDBJ databases">
        <authorList>
            <person name="Jastrzebski P J."/>
            <person name="Paukszto L."/>
            <person name="Jastrzebski P J."/>
        </authorList>
    </citation>
    <scope>NUCLEOTIDE SEQUENCE [LARGE SCALE GENOMIC DNA]</scope>
    <source>
        <strain evidence="7 8">WMS-il1</strain>
    </source>
</reference>
<dbReference type="PANTHER" id="PTHR46064">
    <property type="entry name" value="QUEUINE TRNA-RIBOSYLTRANSFERASE ACCESSORY SUBUNIT 2"/>
    <property type="match status" value="1"/>
</dbReference>
<comment type="function">
    <text evidence="5">Non-catalytic subunit of the queuine tRNA-ribosyltransferase (TGT) that catalyzes the base-exchange of a guanine (G) residue with queuine (Q) at position 34 (anticodon wobble position) in tRNAs with GU(N) anticodons (tRNA-Asp, -Asn, -His and -Tyr), resulting in the hypermodified nucleoside queuosine (7-(((4,5-cis-dihydroxy-2-cyclopenten-1-yl)amino)methyl)-7-deazaguanosine).</text>
</comment>
<feature type="domain" description="tRNA-guanine(15) transglycosylase-like" evidence="6">
    <location>
        <begin position="24"/>
        <end position="388"/>
    </location>
</feature>
<dbReference type="SUPFAM" id="SSF51713">
    <property type="entry name" value="tRNA-guanine transglycosylase"/>
    <property type="match status" value="1"/>
</dbReference>
<comment type="subunit">
    <text evidence="5">Heterodimer of a catalytic subunit and an accessory subunit.</text>
</comment>
<dbReference type="GO" id="GO:0046872">
    <property type="term" value="F:metal ion binding"/>
    <property type="evidence" value="ECO:0007669"/>
    <property type="project" value="UniProtKB-KW"/>
</dbReference>
<evidence type="ECO:0000313" key="8">
    <source>
        <dbReference type="Proteomes" id="UP000321570"/>
    </source>
</evidence>
<feature type="binding site" evidence="5">
    <location>
        <position position="336"/>
    </location>
    <ligand>
        <name>Zn(2+)</name>
        <dbReference type="ChEBI" id="CHEBI:29105"/>
    </ligand>
</feature>
<dbReference type="Proteomes" id="UP000321570">
    <property type="component" value="Unassembled WGS sequence"/>
</dbReference>
<dbReference type="EMBL" id="CABIJS010000719">
    <property type="protein sequence ID" value="VUZ57497.1"/>
    <property type="molecule type" value="Genomic_DNA"/>
</dbReference>
<dbReference type="AlphaFoldDB" id="A0A564ZDC4"/>
<dbReference type="InterPro" id="IPR028592">
    <property type="entry name" value="QTRTD1"/>
</dbReference>
<dbReference type="GO" id="GO:0005737">
    <property type="term" value="C:cytoplasm"/>
    <property type="evidence" value="ECO:0007669"/>
    <property type="project" value="UniProtKB-SubCell"/>
</dbReference>
<dbReference type="NCBIfam" id="TIGR00449">
    <property type="entry name" value="tgt_general"/>
    <property type="match status" value="1"/>
</dbReference>
<dbReference type="PANTHER" id="PTHR46064:SF1">
    <property type="entry name" value="QUEUINE TRNA-RIBOSYLTRANSFERASE ACCESSORY SUBUNIT 2"/>
    <property type="match status" value="1"/>
</dbReference>
<dbReference type="GO" id="GO:0006400">
    <property type="term" value="P:tRNA modification"/>
    <property type="evidence" value="ECO:0007669"/>
    <property type="project" value="InterPro"/>
</dbReference>
<evidence type="ECO:0000313" key="7">
    <source>
        <dbReference type="EMBL" id="VUZ57497.1"/>
    </source>
</evidence>
<gene>
    <name evidence="7" type="ORF">WMSIL1_LOCUS14986</name>
</gene>
<comment type="subcellular location">
    <subcellularLocation>
        <location evidence="5">Cytoplasm</location>
    </subcellularLocation>
</comment>
<sequence length="414" mass="46787">MKFLLSRFDISPRSGLITNIENYHDIKFSTPNCLLYTKFGAVPFLSNDIVRQLNNAPQLTFASLNFLRERSTVFQKFGKGLAKFSGLNLPVVLFQNDPTAAAITRAVDRKSVQIWAVGGRLPVTMEQYADCVLGALPVAYQMPVDNETAFPDVTPPTKKRCQKSVQRTKSYSEMIGTFVKSNETLSKIPSLISVTGGNDLDQRIRGVNSTDFTSGSGVVLDGFFHESLDGSRATHLENVFTILKSVCEKIPPNLPRFMTSIWQPDEVVRAVRCGVDIFDGSLPFRLTRSGIAWLYTVNRNVDESAKPWIRFPFPPEDLKDEVYKQPLQDDCPCFTCKRHNRGYISHLHSVEEMLAHILLMIHNSVQCYAFFEDMRKAIVDDRFDEFETMAKGHHFPEDLIQIDLTAKSLQNNDA</sequence>
<dbReference type="Pfam" id="PF01702">
    <property type="entry name" value="TGT"/>
    <property type="match status" value="1"/>
</dbReference>
<dbReference type="GO" id="GO:0008479">
    <property type="term" value="F:tRNA-guanosine(34) queuine transglycosylase activity"/>
    <property type="evidence" value="ECO:0007669"/>
    <property type="project" value="UniProtKB-UniRule"/>
</dbReference>
<evidence type="ECO:0000256" key="4">
    <source>
        <dbReference type="ARBA" id="ARBA00022833"/>
    </source>
</evidence>
<evidence type="ECO:0000256" key="5">
    <source>
        <dbReference type="HAMAP-Rule" id="MF_03043"/>
    </source>
</evidence>
<feature type="binding site" evidence="5">
    <location>
        <position position="362"/>
    </location>
    <ligand>
        <name>Zn(2+)</name>
        <dbReference type="ChEBI" id="CHEBI:29105"/>
    </ligand>
</feature>
<dbReference type="InterPro" id="IPR002616">
    <property type="entry name" value="tRNA_ribo_trans-like"/>
</dbReference>
<name>A0A564ZDC4_HYMDI</name>
<comment type="similarity">
    <text evidence="5">Belongs to the queuine tRNA-ribosyltransferase family. QTRT2 subfamily.</text>
</comment>
<evidence type="ECO:0000256" key="2">
    <source>
        <dbReference type="ARBA" id="ARBA00022694"/>
    </source>
</evidence>
<dbReference type="InterPro" id="IPR050852">
    <property type="entry name" value="Queuine_tRNA-ribosyltrfase"/>
</dbReference>
<dbReference type="Gene3D" id="3.20.20.105">
    <property type="entry name" value="Queuine tRNA-ribosyltransferase-like"/>
    <property type="match status" value="1"/>
</dbReference>
<evidence type="ECO:0000259" key="6">
    <source>
        <dbReference type="Pfam" id="PF01702"/>
    </source>
</evidence>
<protein>
    <recommendedName>
        <fullName evidence="5">Queuine tRNA-ribosyltransferase accessory subunit 2</fullName>
    </recommendedName>
    <alternativeName>
        <fullName evidence="5">Queuine tRNA-ribosyltransferase domain-containing protein 1</fullName>
    </alternativeName>
</protein>
<feature type="binding site" evidence="5">
    <location>
        <position position="331"/>
    </location>
    <ligand>
        <name>Zn(2+)</name>
        <dbReference type="ChEBI" id="CHEBI:29105"/>
    </ligand>
</feature>
<keyword evidence="4 5" id="KW-0862">Zinc</keyword>
<organism evidence="7 8">
    <name type="scientific">Hymenolepis diminuta</name>
    <name type="common">Rat tapeworm</name>
    <dbReference type="NCBI Taxonomy" id="6216"/>
    <lineage>
        <taxon>Eukaryota</taxon>
        <taxon>Metazoa</taxon>
        <taxon>Spiralia</taxon>
        <taxon>Lophotrochozoa</taxon>
        <taxon>Platyhelminthes</taxon>
        <taxon>Cestoda</taxon>
        <taxon>Eucestoda</taxon>
        <taxon>Cyclophyllidea</taxon>
        <taxon>Hymenolepididae</taxon>
        <taxon>Hymenolepis</taxon>
    </lineage>
</organism>
<keyword evidence="3 5" id="KW-0479">Metal-binding</keyword>